<sequence>MDVTEYRRDAGGWLVRWNPVLAEKAVREGDWTNKTIAEYARDRVAAHPEQVLIVEGERTITARTLYEKAQRLAGWFIRQGLQPGDVVSFQLPNWWEAAVIDLAACMTGVVVNPIVTINRDTEVTYMLNESGTKIMFVPEAFRKFDYAEMMRRIAPALTAAPRVVVLRGSFGTQLVFDDIIAAEAPLETLVEVDPNAVKLLMYTSGTTGRPKGVLHSHNSILADCVKMKPVMQLKEPDHVFCPSPLTHVTGYLWILTMPWYGGLTAVTIDTWDPKRAFELLKRYQCALMLGATPFLQDLLGVVRDRGETLPALRYYLCGGAAVPPSLIYEAAECFSNCIPWRNFGATEATTMTAPPRSRADVRYGAETDGRLHHAEVKILDVGTGLPSLPGAEGEILVREPSMALGYARREDNEGNYDDEGYFRMGDLGHLLENEYVVCTGRRKDLIIRSGENISAKEIEDVLLRSPLIREAAVVSMPSRKTGEAICAFLVPDTDASFGMAEVSSMIQSAGLAKQKTPEHVQLVAALPKTASGKVRKDVLREIAKDYSPT</sequence>
<dbReference type="InterPro" id="IPR042099">
    <property type="entry name" value="ANL_N_sf"/>
</dbReference>
<dbReference type="Gene3D" id="3.30.300.30">
    <property type="match status" value="1"/>
</dbReference>
<feature type="domain" description="AMP-binding enzyme C-terminal" evidence="4">
    <location>
        <begin position="457"/>
        <end position="533"/>
    </location>
</feature>
<keyword evidence="2" id="KW-0436">Ligase</keyword>
<comment type="caution">
    <text evidence="5">The sequence shown here is derived from an EMBL/GenBank/DDBJ whole genome shotgun (WGS) entry which is preliminary data.</text>
</comment>
<keyword evidence="6" id="KW-1185">Reference proteome</keyword>
<dbReference type="PANTHER" id="PTHR43201">
    <property type="entry name" value="ACYL-COA SYNTHETASE"/>
    <property type="match status" value="1"/>
</dbReference>
<evidence type="ECO:0000256" key="2">
    <source>
        <dbReference type="ARBA" id="ARBA00022598"/>
    </source>
</evidence>
<dbReference type="InterPro" id="IPR020845">
    <property type="entry name" value="AMP-binding_CS"/>
</dbReference>
<organism evidence="5 6">
    <name type="scientific">Massilia niabensis</name>
    <dbReference type="NCBI Taxonomy" id="544910"/>
    <lineage>
        <taxon>Bacteria</taxon>
        <taxon>Pseudomonadati</taxon>
        <taxon>Pseudomonadota</taxon>
        <taxon>Betaproteobacteria</taxon>
        <taxon>Burkholderiales</taxon>
        <taxon>Oxalobacteraceae</taxon>
        <taxon>Telluria group</taxon>
        <taxon>Massilia</taxon>
    </lineage>
</organism>
<dbReference type="PANTHER" id="PTHR43201:SF5">
    <property type="entry name" value="MEDIUM-CHAIN ACYL-COA LIGASE ACSF2, MITOCHONDRIAL"/>
    <property type="match status" value="1"/>
</dbReference>
<dbReference type="InterPro" id="IPR025110">
    <property type="entry name" value="AMP-bd_C"/>
</dbReference>
<name>A0ABW0LF72_9BURK</name>
<accession>A0ABW0LF72</accession>
<dbReference type="InterPro" id="IPR045851">
    <property type="entry name" value="AMP-bd_C_sf"/>
</dbReference>
<protein>
    <submittedName>
        <fullName evidence="5">AMP-binding protein</fullName>
    </submittedName>
</protein>
<proteinExistence type="inferred from homology"/>
<dbReference type="SUPFAM" id="SSF56801">
    <property type="entry name" value="Acetyl-CoA synthetase-like"/>
    <property type="match status" value="1"/>
</dbReference>
<dbReference type="Proteomes" id="UP001596050">
    <property type="component" value="Unassembled WGS sequence"/>
</dbReference>
<evidence type="ECO:0000256" key="1">
    <source>
        <dbReference type="ARBA" id="ARBA00006432"/>
    </source>
</evidence>
<dbReference type="Pfam" id="PF13193">
    <property type="entry name" value="AMP-binding_C"/>
    <property type="match status" value="1"/>
</dbReference>
<evidence type="ECO:0000313" key="6">
    <source>
        <dbReference type="Proteomes" id="UP001596050"/>
    </source>
</evidence>
<reference evidence="6" key="1">
    <citation type="journal article" date="2019" name="Int. J. Syst. Evol. Microbiol.">
        <title>The Global Catalogue of Microorganisms (GCM) 10K type strain sequencing project: providing services to taxonomists for standard genome sequencing and annotation.</title>
        <authorList>
            <consortium name="The Broad Institute Genomics Platform"/>
            <consortium name="The Broad Institute Genome Sequencing Center for Infectious Disease"/>
            <person name="Wu L."/>
            <person name="Ma J."/>
        </authorList>
    </citation>
    <scope>NUCLEOTIDE SEQUENCE [LARGE SCALE GENOMIC DNA]</scope>
    <source>
        <strain evidence="6">KACC 12649</strain>
    </source>
</reference>
<evidence type="ECO:0000259" key="3">
    <source>
        <dbReference type="Pfam" id="PF00501"/>
    </source>
</evidence>
<evidence type="ECO:0000313" key="5">
    <source>
        <dbReference type="EMBL" id="MFC5463096.1"/>
    </source>
</evidence>
<dbReference type="InterPro" id="IPR000873">
    <property type="entry name" value="AMP-dep_synth/lig_dom"/>
</dbReference>
<feature type="domain" description="AMP-dependent synthetase/ligase" evidence="3">
    <location>
        <begin position="42"/>
        <end position="406"/>
    </location>
</feature>
<dbReference type="PROSITE" id="PS00455">
    <property type="entry name" value="AMP_BINDING"/>
    <property type="match status" value="1"/>
</dbReference>
<comment type="similarity">
    <text evidence="1">Belongs to the ATP-dependent AMP-binding enzyme family.</text>
</comment>
<dbReference type="Gene3D" id="3.40.50.12780">
    <property type="entry name" value="N-terminal domain of ligase-like"/>
    <property type="match status" value="1"/>
</dbReference>
<dbReference type="RefSeq" id="WP_379786576.1">
    <property type="nucleotide sequence ID" value="NZ_JBHSMU010000019.1"/>
</dbReference>
<evidence type="ECO:0000259" key="4">
    <source>
        <dbReference type="Pfam" id="PF13193"/>
    </source>
</evidence>
<gene>
    <name evidence="5" type="ORF">ACFPN5_25095</name>
</gene>
<dbReference type="EMBL" id="JBHSMU010000019">
    <property type="protein sequence ID" value="MFC5463096.1"/>
    <property type="molecule type" value="Genomic_DNA"/>
</dbReference>
<dbReference type="Pfam" id="PF00501">
    <property type="entry name" value="AMP-binding"/>
    <property type="match status" value="1"/>
</dbReference>